<comment type="caution">
    <text evidence="7">The sequence shown here is derived from an EMBL/GenBank/DDBJ whole genome shotgun (WGS) entry which is preliminary data.</text>
</comment>
<keyword evidence="4 5" id="KW-0119">Carbohydrate metabolism</keyword>
<dbReference type="SUPFAM" id="SSF51338">
    <property type="entry name" value="Composite domain of metallo-dependent hydrolases"/>
    <property type="match status" value="1"/>
</dbReference>
<dbReference type="InterPro" id="IPR011059">
    <property type="entry name" value="Metal-dep_hydrolase_composite"/>
</dbReference>
<dbReference type="Gene3D" id="2.30.40.10">
    <property type="entry name" value="Urease, subunit C, domain 1"/>
    <property type="match status" value="1"/>
</dbReference>
<evidence type="ECO:0000256" key="3">
    <source>
        <dbReference type="ARBA" id="ARBA00022801"/>
    </source>
</evidence>
<dbReference type="Pfam" id="PF01979">
    <property type="entry name" value="Amidohydro_1"/>
    <property type="match status" value="1"/>
</dbReference>
<reference evidence="7" key="1">
    <citation type="submission" date="2022-12" db="EMBL/GenBank/DDBJ databases">
        <title>New Phytohabitans aurantiacus sp. RD004123 nov., an actinomycete isolated from soil.</title>
        <authorList>
            <person name="Triningsih D.W."/>
            <person name="Harunari E."/>
            <person name="Igarashi Y."/>
        </authorList>
    </citation>
    <scope>NUCLEOTIDE SEQUENCE</scope>
    <source>
        <strain evidence="7">RD004123</strain>
    </source>
</reference>
<name>A0ABQ5QTR8_9ACTN</name>
<dbReference type="NCBIfam" id="TIGR00221">
    <property type="entry name" value="nagA"/>
    <property type="match status" value="1"/>
</dbReference>
<evidence type="ECO:0000313" key="8">
    <source>
        <dbReference type="Proteomes" id="UP001144280"/>
    </source>
</evidence>
<proteinExistence type="inferred from homology"/>
<dbReference type="InterPro" id="IPR032466">
    <property type="entry name" value="Metal_Hydrolase"/>
</dbReference>
<evidence type="ECO:0000256" key="5">
    <source>
        <dbReference type="PIRNR" id="PIRNR038994"/>
    </source>
</evidence>
<evidence type="ECO:0000256" key="2">
    <source>
        <dbReference type="ARBA" id="ARBA00022723"/>
    </source>
</evidence>
<comment type="similarity">
    <text evidence="1 5">Belongs to the metallo-dependent hydrolases superfamily. NagA family.</text>
</comment>
<sequence length="363" mass="37305">MRIEGRVVTPSGVIEQGYVEVEGPSVTAVGAGGNGGDTWIVPGFVDIHTHGGGGHTFTTGDPSAAREAAAFHLRHGTTTLLASLVSSPFELMRDATRAFAPLVNEGVLAGVHYEGPYLSQIRCGAQNPAFLRDPSVDELAELLPLGAVRMVTIAPERPGALEVIKLLVSHGVVAAIGHTDATYDETLAAVAAGATVGTHVFNGMRPPHHREPGPVFALLGAPDVVCELVADGVHLHDGTLAFAAMVTGPDRAALITDAMAAAGMADGEYELGGQTVVVSDRVARLTRDGSIAGSTLTMDAALRQAVQAGVSIVDAARMASTTPARALGLAEKVGSLTPGLRADLVVLDAGLHVQHVMRAGSWL</sequence>
<dbReference type="PANTHER" id="PTHR11113:SF14">
    <property type="entry name" value="N-ACETYLGLUCOSAMINE-6-PHOSPHATE DEACETYLASE"/>
    <property type="match status" value="1"/>
</dbReference>
<dbReference type="PANTHER" id="PTHR11113">
    <property type="entry name" value="N-ACETYLGLUCOSAMINE-6-PHOSPHATE DEACETYLASE"/>
    <property type="match status" value="1"/>
</dbReference>
<evidence type="ECO:0000256" key="4">
    <source>
        <dbReference type="ARBA" id="ARBA00023277"/>
    </source>
</evidence>
<evidence type="ECO:0000259" key="6">
    <source>
        <dbReference type="Pfam" id="PF01979"/>
    </source>
</evidence>
<dbReference type="PIRSF" id="PIRSF038994">
    <property type="entry name" value="NagA"/>
    <property type="match status" value="1"/>
</dbReference>
<evidence type="ECO:0000313" key="7">
    <source>
        <dbReference type="EMBL" id="GLH97402.1"/>
    </source>
</evidence>
<keyword evidence="3 5" id="KW-0378">Hydrolase</keyword>
<dbReference type="InterPro" id="IPR003764">
    <property type="entry name" value="GlcNAc_6-P_deAcase"/>
</dbReference>
<gene>
    <name evidence="7" type="primary">nagA</name>
    <name evidence="7" type="ORF">Pa4123_26770</name>
</gene>
<dbReference type="EMBL" id="BSDI01000010">
    <property type="protein sequence ID" value="GLH97402.1"/>
    <property type="molecule type" value="Genomic_DNA"/>
</dbReference>
<feature type="domain" description="Amidohydrolase-related" evidence="6">
    <location>
        <begin position="39"/>
        <end position="360"/>
    </location>
</feature>
<keyword evidence="2" id="KW-0479">Metal-binding</keyword>
<accession>A0ABQ5QTR8</accession>
<organism evidence="7 8">
    <name type="scientific">Phytohabitans aurantiacus</name>
    <dbReference type="NCBI Taxonomy" id="3016789"/>
    <lineage>
        <taxon>Bacteria</taxon>
        <taxon>Bacillati</taxon>
        <taxon>Actinomycetota</taxon>
        <taxon>Actinomycetes</taxon>
        <taxon>Micromonosporales</taxon>
        <taxon>Micromonosporaceae</taxon>
    </lineage>
</organism>
<dbReference type="Proteomes" id="UP001144280">
    <property type="component" value="Unassembled WGS sequence"/>
</dbReference>
<dbReference type="Gene3D" id="3.20.20.140">
    <property type="entry name" value="Metal-dependent hydrolases"/>
    <property type="match status" value="1"/>
</dbReference>
<keyword evidence="8" id="KW-1185">Reference proteome</keyword>
<evidence type="ECO:0000256" key="1">
    <source>
        <dbReference type="ARBA" id="ARBA00010716"/>
    </source>
</evidence>
<dbReference type="InterPro" id="IPR006680">
    <property type="entry name" value="Amidohydro-rel"/>
</dbReference>
<dbReference type="RefSeq" id="WP_281895251.1">
    <property type="nucleotide sequence ID" value="NZ_BSDI01000010.1"/>
</dbReference>
<protein>
    <submittedName>
        <fullName evidence="7">N-acetylglucosamine-6-phosphate deacetylase</fullName>
    </submittedName>
</protein>
<dbReference type="SUPFAM" id="SSF51556">
    <property type="entry name" value="Metallo-dependent hydrolases"/>
    <property type="match status" value="1"/>
</dbReference>